<dbReference type="Proteomes" id="UP000324611">
    <property type="component" value="Unassembled WGS sequence"/>
</dbReference>
<protein>
    <recommendedName>
        <fullName evidence="3">Trehalase</fullName>
    </recommendedName>
</protein>
<dbReference type="RefSeq" id="WP_149837496.1">
    <property type="nucleotide sequence ID" value="NZ_VUOC01000002.1"/>
</dbReference>
<dbReference type="InterPro" id="IPR008928">
    <property type="entry name" value="6-hairpin_glycosidase_sf"/>
</dbReference>
<reference evidence="1 2" key="2">
    <citation type="submission" date="2019-09" db="EMBL/GenBank/DDBJ databases">
        <authorList>
            <person name="Jin C."/>
        </authorList>
    </citation>
    <scope>NUCLEOTIDE SEQUENCE [LARGE SCALE GENOMIC DNA]</scope>
    <source>
        <strain evidence="1 2">BN140078</strain>
    </source>
</reference>
<dbReference type="InterPro" id="IPR012341">
    <property type="entry name" value="6hp_glycosidase-like_sf"/>
</dbReference>
<reference evidence="1 2" key="1">
    <citation type="submission" date="2019-09" db="EMBL/GenBank/DDBJ databases">
        <title>Chitinophaga ginsengihumi sp. nov., isolated from soil of ginseng rhizosphere.</title>
        <authorList>
            <person name="Lee J."/>
        </authorList>
    </citation>
    <scope>NUCLEOTIDE SEQUENCE [LARGE SCALE GENOMIC DNA]</scope>
    <source>
        <strain evidence="1 2">BN140078</strain>
    </source>
</reference>
<evidence type="ECO:0000313" key="1">
    <source>
        <dbReference type="EMBL" id="KAA2242624.1"/>
    </source>
</evidence>
<evidence type="ECO:0000313" key="2">
    <source>
        <dbReference type="Proteomes" id="UP000324611"/>
    </source>
</evidence>
<comment type="caution">
    <text evidence="1">The sequence shown here is derived from an EMBL/GenBank/DDBJ whole genome shotgun (WGS) entry which is preliminary data.</text>
</comment>
<dbReference type="AlphaFoldDB" id="A0A5B2VV08"/>
<gene>
    <name evidence="1" type="ORF">F0L74_08805</name>
</gene>
<sequence length="478" mass="54320">MMIRSLLLLVFIQLSFRLYAQHGPVVFHSSNKALEAAFNWAQQTALSYQGRPGDPVGPWYESALPPRSAFCMRDVSHQCIGGEILGLAAANKNMLTLFAKNISAEKDWCSYWEMNKHGVPAPEDYRNDKEFWYNLNANFDILNACWRMYLWTGDKSYINDPVFRRFHDKSVQEYIHTWVLQADSLLARPAYPNAPQPFNEQDAFHRCRGLPSYSEGVPHLKMGVDLVAALYRGLETYASILAANGQAKEAATYRHKAEQYRRHIEDTWWDASAERYNTHITRDGAFGKGEGETFLLWFDALQDSTRARHTVEHLVSNDWNVENQSYFPVVLSRYGYYDQALRYILHLADTGTERREYPEVSFGVVEGVIQGLMGIDADAQHQRVSTLFNGPAADTLTAANIPLLAGHITVCEYKNGATLEHHGSKPIVWRVKFTGQHAYIKAGGRKLKTLQERDKRGKFISFADVPLQPGMVMTALVD</sequence>
<dbReference type="SUPFAM" id="SSF48208">
    <property type="entry name" value="Six-hairpin glycosidases"/>
    <property type="match status" value="1"/>
</dbReference>
<dbReference type="Gene3D" id="1.50.10.10">
    <property type="match status" value="1"/>
</dbReference>
<keyword evidence="2" id="KW-1185">Reference proteome</keyword>
<dbReference type="GO" id="GO:0005975">
    <property type="term" value="P:carbohydrate metabolic process"/>
    <property type="evidence" value="ECO:0007669"/>
    <property type="project" value="InterPro"/>
</dbReference>
<organism evidence="1 2">
    <name type="scientific">Chitinophaga agrisoli</name>
    <dbReference type="NCBI Taxonomy" id="2607653"/>
    <lineage>
        <taxon>Bacteria</taxon>
        <taxon>Pseudomonadati</taxon>
        <taxon>Bacteroidota</taxon>
        <taxon>Chitinophagia</taxon>
        <taxon>Chitinophagales</taxon>
        <taxon>Chitinophagaceae</taxon>
        <taxon>Chitinophaga</taxon>
    </lineage>
</organism>
<dbReference type="EMBL" id="VUOC01000002">
    <property type="protein sequence ID" value="KAA2242624.1"/>
    <property type="molecule type" value="Genomic_DNA"/>
</dbReference>
<proteinExistence type="predicted"/>
<evidence type="ECO:0008006" key="3">
    <source>
        <dbReference type="Google" id="ProtNLM"/>
    </source>
</evidence>
<name>A0A5B2VV08_9BACT</name>
<accession>A0A5B2VV08</accession>